<protein>
    <submittedName>
        <fullName evidence="1">Uncharacterized protein</fullName>
    </submittedName>
</protein>
<sequence>MTLPFLVGSITPTTSALANMLGWLTSGWQPLVYGGSRRSRPL</sequence>
<keyword evidence="2" id="KW-1185">Reference proteome</keyword>
<accession>A0ABV2HBA4</accession>
<proteinExistence type="predicted"/>
<dbReference type="EMBL" id="JBEPLJ010000016">
    <property type="protein sequence ID" value="MET3587830.1"/>
    <property type="molecule type" value="Genomic_DNA"/>
</dbReference>
<comment type="caution">
    <text evidence="1">The sequence shown here is derived from an EMBL/GenBank/DDBJ whole genome shotgun (WGS) entry which is preliminary data.</text>
</comment>
<evidence type="ECO:0000313" key="2">
    <source>
        <dbReference type="Proteomes" id="UP001549031"/>
    </source>
</evidence>
<gene>
    <name evidence="1" type="ORF">ABID21_003961</name>
</gene>
<name>A0ABV2HBA4_9HYPH</name>
<organism evidence="1 2">
    <name type="scientific">Pseudorhizobium tarimense</name>
    <dbReference type="NCBI Taxonomy" id="1079109"/>
    <lineage>
        <taxon>Bacteria</taxon>
        <taxon>Pseudomonadati</taxon>
        <taxon>Pseudomonadota</taxon>
        <taxon>Alphaproteobacteria</taxon>
        <taxon>Hyphomicrobiales</taxon>
        <taxon>Rhizobiaceae</taxon>
        <taxon>Rhizobium/Agrobacterium group</taxon>
        <taxon>Pseudorhizobium</taxon>
    </lineage>
</organism>
<dbReference type="Proteomes" id="UP001549031">
    <property type="component" value="Unassembled WGS sequence"/>
</dbReference>
<reference evidence="1 2" key="1">
    <citation type="submission" date="2024-06" db="EMBL/GenBank/DDBJ databases">
        <title>Genomic Encyclopedia of Type Strains, Phase IV (KMG-IV): sequencing the most valuable type-strain genomes for metagenomic binning, comparative biology and taxonomic classification.</title>
        <authorList>
            <person name="Goeker M."/>
        </authorList>
    </citation>
    <scope>NUCLEOTIDE SEQUENCE [LARGE SCALE GENOMIC DNA]</scope>
    <source>
        <strain evidence="1 2">DSM 105042</strain>
    </source>
</reference>
<evidence type="ECO:0000313" key="1">
    <source>
        <dbReference type="EMBL" id="MET3587830.1"/>
    </source>
</evidence>